<reference evidence="1" key="1">
    <citation type="journal article" name="BMC Genomics">
        <title>Long-read sequencing and de novo genome assembly of marine medaka (Oryzias melastigma).</title>
        <authorList>
            <person name="Liang P."/>
            <person name="Saqib H.S.A."/>
            <person name="Ni X."/>
            <person name="Shen Y."/>
        </authorList>
    </citation>
    <scope>NUCLEOTIDE SEQUENCE</scope>
    <source>
        <strain evidence="1">Bigg-433</strain>
    </source>
</reference>
<proteinExistence type="predicted"/>
<accession>A0A834BTQ1</accession>
<protein>
    <submittedName>
        <fullName evidence="1">Uncharacterized protein</fullName>
    </submittedName>
</protein>
<evidence type="ECO:0000313" key="1">
    <source>
        <dbReference type="EMBL" id="KAF6715359.1"/>
    </source>
</evidence>
<dbReference type="AlphaFoldDB" id="A0A834BTQ1"/>
<evidence type="ECO:0000313" key="2">
    <source>
        <dbReference type="Proteomes" id="UP000646548"/>
    </source>
</evidence>
<name>A0A834BTQ1_ORYME</name>
<dbReference type="EMBL" id="WKFB01001099">
    <property type="protein sequence ID" value="KAF6715359.1"/>
    <property type="molecule type" value="Genomic_DNA"/>
</dbReference>
<sequence length="92" mass="9671">MAGILHVLAEPILMFYSSSGGHRAELLLRSVIHGPQKNPAEVVVMAAPRDDVLTRWLLSVDLAKSCYGSEASVPVGFSARVPGLCAILTAAA</sequence>
<organism evidence="1 2">
    <name type="scientific">Oryzias melastigma</name>
    <name type="common">Marine medaka</name>
    <dbReference type="NCBI Taxonomy" id="30732"/>
    <lineage>
        <taxon>Eukaryota</taxon>
        <taxon>Metazoa</taxon>
        <taxon>Chordata</taxon>
        <taxon>Craniata</taxon>
        <taxon>Vertebrata</taxon>
        <taxon>Euteleostomi</taxon>
        <taxon>Actinopterygii</taxon>
        <taxon>Neopterygii</taxon>
        <taxon>Teleostei</taxon>
        <taxon>Neoteleostei</taxon>
        <taxon>Acanthomorphata</taxon>
        <taxon>Ovalentaria</taxon>
        <taxon>Atherinomorphae</taxon>
        <taxon>Beloniformes</taxon>
        <taxon>Adrianichthyidae</taxon>
        <taxon>Oryziinae</taxon>
        <taxon>Oryzias</taxon>
    </lineage>
</organism>
<dbReference type="Proteomes" id="UP000646548">
    <property type="component" value="Unassembled WGS sequence"/>
</dbReference>
<gene>
    <name evidence="1" type="ORF">FQA47_005685</name>
</gene>
<comment type="caution">
    <text evidence="1">The sequence shown here is derived from an EMBL/GenBank/DDBJ whole genome shotgun (WGS) entry which is preliminary data.</text>
</comment>